<sequence length="402" mass="42581">MDLTPLIEALERHDTVEIIGNSGSGLTTLANQIHETWPHAAVVGQDPIAHITFLRDTVIEEVAIGLEQHGVPREEMQARCEAILAAAGLAELAEHNPTKLSGGQTRRLAIAAVAILEPEILVLDDPFAGLDPNSAARIATLLRSLPSKLVLLGTRPRMAGEQFTLIDASLQPHTQPPTAPVLPAKVTPPVLPALDLGEVAATRGGKKRKWWQFRGAEEPVFTAGPIHLVARPGEVVWLRGANGAGKTTLLRALAGLDGNPGLEKTHGITVSLALQRAADQLAESTVRAFVDSDEALARLAEPAGSLPGIAFDPDSHPIDLPAAHLRLVQLAQVFAQGRQLVLLDEPNVGLDAPGRERAHALIADALANGQAIIMTCHDETFAAEVGEFGSVTARKLLAQSYP</sequence>
<dbReference type="InterPro" id="IPR027417">
    <property type="entry name" value="P-loop_NTPase"/>
</dbReference>
<dbReference type="GO" id="GO:0043190">
    <property type="term" value="C:ATP-binding cassette (ABC) transporter complex"/>
    <property type="evidence" value="ECO:0007669"/>
    <property type="project" value="TreeGrafter"/>
</dbReference>
<dbReference type="OrthoDB" id="501320at2"/>
<evidence type="ECO:0000256" key="2">
    <source>
        <dbReference type="ARBA" id="ARBA00022448"/>
    </source>
</evidence>
<feature type="domain" description="ABC transporter" evidence="5">
    <location>
        <begin position="1"/>
        <end position="223"/>
    </location>
</feature>
<dbReference type="GO" id="GO:0042626">
    <property type="term" value="F:ATPase-coupled transmembrane transporter activity"/>
    <property type="evidence" value="ECO:0007669"/>
    <property type="project" value="TreeGrafter"/>
</dbReference>
<organism evidence="6 7">
    <name type="scientific">Corynebacterium glaucum</name>
    <dbReference type="NCBI Taxonomy" id="187491"/>
    <lineage>
        <taxon>Bacteria</taxon>
        <taxon>Bacillati</taxon>
        <taxon>Actinomycetota</taxon>
        <taxon>Actinomycetes</taxon>
        <taxon>Mycobacteriales</taxon>
        <taxon>Corynebacteriaceae</taxon>
        <taxon>Corynebacterium</taxon>
    </lineage>
</organism>
<dbReference type="PROSITE" id="PS50893">
    <property type="entry name" value="ABC_TRANSPORTER_2"/>
    <property type="match status" value="1"/>
</dbReference>
<dbReference type="GO" id="GO:0016887">
    <property type="term" value="F:ATP hydrolysis activity"/>
    <property type="evidence" value="ECO:0007669"/>
    <property type="project" value="InterPro"/>
</dbReference>
<comment type="similarity">
    <text evidence="1">Belongs to the ABC transporter superfamily.</text>
</comment>
<dbReference type="AlphaFoldDB" id="A0A1Q2HVX6"/>
<protein>
    <submittedName>
        <fullName evidence="6">Energy-coupling factor transporter ATP-binding protein EcfA1</fullName>
        <ecNumber evidence="6">3.6.3.-</ecNumber>
    </submittedName>
</protein>
<dbReference type="SUPFAM" id="SSF52540">
    <property type="entry name" value="P-loop containing nucleoside triphosphate hydrolases"/>
    <property type="match status" value="2"/>
</dbReference>
<dbReference type="InterPro" id="IPR003439">
    <property type="entry name" value="ABC_transporter-like_ATP-bd"/>
</dbReference>
<dbReference type="GO" id="GO:0005524">
    <property type="term" value="F:ATP binding"/>
    <property type="evidence" value="ECO:0007669"/>
    <property type="project" value="UniProtKB-KW"/>
</dbReference>
<evidence type="ECO:0000313" key="6">
    <source>
        <dbReference type="EMBL" id="AQQ14982.1"/>
    </source>
</evidence>
<dbReference type="InterPro" id="IPR050095">
    <property type="entry name" value="ECF_ABC_transporter_ATP-bd"/>
</dbReference>
<evidence type="ECO:0000259" key="5">
    <source>
        <dbReference type="PROSITE" id="PS50893"/>
    </source>
</evidence>
<dbReference type="EMBL" id="CP019688">
    <property type="protein sequence ID" value="AQQ14982.1"/>
    <property type="molecule type" value="Genomic_DNA"/>
</dbReference>
<keyword evidence="6" id="KW-0378">Hydrolase</keyword>
<evidence type="ECO:0000313" key="7">
    <source>
        <dbReference type="Proteomes" id="UP000217209"/>
    </source>
</evidence>
<gene>
    <name evidence="6" type="primary">ecfA1</name>
    <name evidence="6" type="ORF">CGLAU_05040</name>
</gene>
<keyword evidence="2" id="KW-0813">Transport</keyword>
<keyword evidence="4 6" id="KW-0067">ATP-binding</keyword>
<keyword evidence="7" id="KW-1185">Reference proteome</keyword>
<dbReference type="EC" id="3.6.3.-" evidence="6"/>
<dbReference type="KEGG" id="cgv:CGLAU_05040"/>
<reference evidence="6 7" key="1">
    <citation type="submission" date="2016-12" db="EMBL/GenBank/DDBJ databases">
        <authorList>
            <person name="Song W.-J."/>
            <person name="Kurnit D.M."/>
        </authorList>
    </citation>
    <scope>NUCLEOTIDE SEQUENCE [LARGE SCALE GENOMIC DNA]</scope>
    <source>
        <strain evidence="6 7">DSM 30827</strain>
    </source>
</reference>
<dbReference type="Proteomes" id="UP000217209">
    <property type="component" value="Chromosome"/>
</dbReference>
<evidence type="ECO:0000256" key="1">
    <source>
        <dbReference type="ARBA" id="ARBA00005417"/>
    </source>
</evidence>
<keyword evidence="3" id="KW-0547">Nucleotide-binding</keyword>
<name>A0A1Q2HVX6_9CORY</name>
<accession>A0A1Q2HVX6</accession>
<dbReference type="PANTHER" id="PTHR43553">
    <property type="entry name" value="HEAVY METAL TRANSPORTER"/>
    <property type="match status" value="1"/>
</dbReference>
<dbReference type="RefSeq" id="WP_095659733.1">
    <property type="nucleotide sequence ID" value="NZ_CP019688.1"/>
</dbReference>
<dbReference type="InterPro" id="IPR003593">
    <property type="entry name" value="AAA+_ATPase"/>
</dbReference>
<dbReference type="Pfam" id="PF00005">
    <property type="entry name" value="ABC_tran"/>
    <property type="match status" value="2"/>
</dbReference>
<dbReference type="Gene3D" id="3.40.50.300">
    <property type="entry name" value="P-loop containing nucleotide triphosphate hydrolases"/>
    <property type="match status" value="2"/>
</dbReference>
<dbReference type="SMART" id="SM00382">
    <property type="entry name" value="AAA"/>
    <property type="match status" value="2"/>
</dbReference>
<proteinExistence type="inferred from homology"/>
<evidence type="ECO:0000256" key="4">
    <source>
        <dbReference type="ARBA" id="ARBA00022840"/>
    </source>
</evidence>
<evidence type="ECO:0000256" key="3">
    <source>
        <dbReference type="ARBA" id="ARBA00022741"/>
    </source>
</evidence>